<name>A0A9N7YAM1_PLEPL</name>
<keyword evidence="3" id="KW-1185">Reference proteome</keyword>
<feature type="region of interest" description="Disordered" evidence="1">
    <location>
        <begin position="25"/>
        <end position="74"/>
    </location>
</feature>
<feature type="compositionally biased region" description="Basic and acidic residues" evidence="1">
    <location>
        <begin position="10"/>
        <end position="20"/>
    </location>
</feature>
<gene>
    <name evidence="2" type="ORF">PLEPLA_LOCUS6569</name>
</gene>
<protein>
    <submittedName>
        <fullName evidence="2">Uncharacterized protein</fullName>
    </submittedName>
</protein>
<proteinExistence type="predicted"/>
<feature type="compositionally biased region" description="Basic residues" evidence="1">
    <location>
        <begin position="48"/>
        <end position="59"/>
    </location>
</feature>
<evidence type="ECO:0000256" key="1">
    <source>
        <dbReference type="SAM" id="MobiDB-lite"/>
    </source>
</evidence>
<accession>A0A9N7YAM1</accession>
<feature type="region of interest" description="Disordered" evidence="1">
    <location>
        <begin position="146"/>
        <end position="210"/>
    </location>
</feature>
<feature type="compositionally biased region" description="Basic and acidic residues" evidence="1">
    <location>
        <begin position="28"/>
        <end position="47"/>
    </location>
</feature>
<dbReference type="Proteomes" id="UP001153269">
    <property type="component" value="Unassembled WGS sequence"/>
</dbReference>
<evidence type="ECO:0000313" key="3">
    <source>
        <dbReference type="Proteomes" id="UP001153269"/>
    </source>
</evidence>
<evidence type="ECO:0000313" key="2">
    <source>
        <dbReference type="EMBL" id="CAB1418743.1"/>
    </source>
</evidence>
<reference evidence="2" key="1">
    <citation type="submission" date="2020-03" db="EMBL/GenBank/DDBJ databases">
        <authorList>
            <person name="Weist P."/>
        </authorList>
    </citation>
    <scope>NUCLEOTIDE SEQUENCE</scope>
</reference>
<feature type="region of interest" description="Disordered" evidence="1">
    <location>
        <begin position="1"/>
        <end position="20"/>
    </location>
</feature>
<dbReference type="EMBL" id="CADEAL010000337">
    <property type="protein sequence ID" value="CAB1418743.1"/>
    <property type="molecule type" value="Genomic_DNA"/>
</dbReference>
<comment type="caution">
    <text evidence="2">The sequence shown here is derived from an EMBL/GenBank/DDBJ whole genome shotgun (WGS) entry which is preliminary data.</text>
</comment>
<feature type="compositionally biased region" description="Polar residues" evidence="1">
    <location>
        <begin position="170"/>
        <end position="179"/>
    </location>
</feature>
<organism evidence="2 3">
    <name type="scientific">Pleuronectes platessa</name>
    <name type="common">European plaice</name>
    <dbReference type="NCBI Taxonomy" id="8262"/>
    <lineage>
        <taxon>Eukaryota</taxon>
        <taxon>Metazoa</taxon>
        <taxon>Chordata</taxon>
        <taxon>Craniata</taxon>
        <taxon>Vertebrata</taxon>
        <taxon>Euteleostomi</taxon>
        <taxon>Actinopterygii</taxon>
        <taxon>Neopterygii</taxon>
        <taxon>Teleostei</taxon>
        <taxon>Neoteleostei</taxon>
        <taxon>Acanthomorphata</taxon>
        <taxon>Carangaria</taxon>
        <taxon>Pleuronectiformes</taxon>
        <taxon>Pleuronectoidei</taxon>
        <taxon>Pleuronectidae</taxon>
        <taxon>Pleuronectes</taxon>
    </lineage>
</organism>
<sequence>MPVNRFNLRPGDEPDVKRKNELTVFEQQEEKVSDDSNNQRRCEDKSQKRQRSVKTCPRRRVPEDVSPKTCPRRRVPEDVSLPTLLNRRAGVKQLHCSQIHFAHVRLSSDSGRWVNKDEAGRCSHESLKDEQALGGEQKIEELQTWKERSRDTRAQRAPTPETECARKTTDTALGNSSWRGNRPRHELMRRRGDEETRRRGDGQRPSSCVF</sequence>
<feature type="compositionally biased region" description="Basic and acidic residues" evidence="1">
    <location>
        <begin position="183"/>
        <end position="202"/>
    </location>
</feature>
<dbReference type="AlphaFoldDB" id="A0A9N7YAM1"/>